<dbReference type="HOGENOM" id="CLU_2090906_0_0_1"/>
<name>A0A0D3BLY1_BRAOL</name>
<dbReference type="EnsemblPlants" id="Bo3g173730.1">
    <property type="protein sequence ID" value="Bo3g173730.1"/>
    <property type="gene ID" value="Bo3g173730"/>
</dbReference>
<dbReference type="Proteomes" id="UP000032141">
    <property type="component" value="Chromosome C3"/>
</dbReference>
<evidence type="ECO:0000256" key="1">
    <source>
        <dbReference type="SAM" id="MobiDB-lite"/>
    </source>
</evidence>
<dbReference type="eggNOG" id="KOG1075">
    <property type="taxonomic scope" value="Eukaryota"/>
</dbReference>
<accession>A0A0D3BLY1</accession>
<feature type="region of interest" description="Disordered" evidence="1">
    <location>
        <begin position="96"/>
        <end position="117"/>
    </location>
</feature>
<evidence type="ECO:0000313" key="2">
    <source>
        <dbReference type="EnsemblPlants" id="Bo3g173730.1"/>
    </source>
</evidence>
<organism evidence="2 3">
    <name type="scientific">Brassica oleracea var. oleracea</name>
    <dbReference type="NCBI Taxonomy" id="109376"/>
    <lineage>
        <taxon>Eukaryota</taxon>
        <taxon>Viridiplantae</taxon>
        <taxon>Streptophyta</taxon>
        <taxon>Embryophyta</taxon>
        <taxon>Tracheophyta</taxon>
        <taxon>Spermatophyta</taxon>
        <taxon>Magnoliopsida</taxon>
        <taxon>eudicotyledons</taxon>
        <taxon>Gunneridae</taxon>
        <taxon>Pentapetalae</taxon>
        <taxon>rosids</taxon>
        <taxon>malvids</taxon>
        <taxon>Brassicales</taxon>
        <taxon>Brassicaceae</taxon>
        <taxon>Brassiceae</taxon>
        <taxon>Brassica</taxon>
    </lineage>
</organism>
<dbReference type="AlphaFoldDB" id="A0A0D3BLY1"/>
<reference evidence="2" key="2">
    <citation type="submission" date="2015-03" db="UniProtKB">
        <authorList>
            <consortium name="EnsemblPlants"/>
        </authorList>
    </citation>
    <scope>IDENTIFICATION</scope>
</reference>
<dbReference type="Gramene" id="Bo3g173730.1">
    <property type="protein sequence ID" value="Bo3g173730.1"/>
    <property type="gene ID" value="Bo3g173730"/>
</dbReference>
<reference evidence="2 3" key="1">
    <citation type="journal article" date="2014" name="Genome Biol.">
        <title>Transcriptome and methylome profiling reveals relics of genome dominance in the mesopolyploid Brassica oleracea.</title>
        <authorList>
            <person name="Parkin I.A."/>
            <person name="Koh C."/>
            <person name="Tang H."/>
            <person name="Robinson S.J."/>
            <person name="Kagale S."/>
            <person name="Clarke W.E."/>
            <person name="Town C.D."/>
            <person name="Nixon J."/>
            <person name="Krishnakumar V."/>
            <person name="Bidwell S.L."/>
            <person name="Denoeud F."/>
            <person name="Belcram H."/>
            <person name="Links M.G."/>
            <person name="Just J."/>
            <person name="Clarke C."/>
            <person name="Bender T."/>
            <person name="Huebert T."/>
            <person name="Mason A.S."/>
            <person name="Pires J.C."/>
            <person name="Barker G."/>
            <person name="Moore J."/>
            <person name="Walley P.G."/>
            <person name="Manoli S."/>
            <person name="Batley J."/>
            <person name="Edwards D."/>
            <person name="Nelson M.N."/>
            <person name="Wang X."/>
            <person name="Paterson A.H."/>
            <person name="King G."/>
            <person name="Bancroft I."/>
            <person name="Chalhoub B."/>
            <person name="Sharpe A.G."/>
        </authorList>
    </citation>
    <scope>NUCLEOTIDE SEQUENCE</scope>
    <source>
        <strain evidence="2 3">cv. TO1000</strain>
    </source>
</reference>
<proteinExistence type="predicted"/>
<evidence type="ECO:0000313" key="3">
    <source>
        <dbReference type="Proteomes" id="UP000032141"/>
    </source>
</evidence>
<protein>
    <submittedName>
        <fullName evidence="2">Uncharacterized protein</fullName>
    </submittedName>
</protein>
<sequence>SSFSHNSLFNHTTCSSLSTKACSSPKLITVAQALLTKVGWRLLHDTKSLWAKFLRNWMVGSSSSSSTWKSVVMGIREVVLVGHSWVTGNGRNISGRTAYGGEGGDGQQRVAPSTRSN</sequence>
<keyword evidence="3" id="KW-1185">Reference proteome</keyword>